<dbReference type="AlphaFoldDB" id="A0A9P8LIR8"/>
<dbReference type="Proteomes" id="UP000018208">
    <property type="component" value="Unassembled WGS sequence"/>
</dbReference>
<name>A0A9P8LIR8_9EUKA</name>
<evidence type="ECO:0000313" key="2">
    <source>
        <dbReference type="EMBL" id="KAH0569294.1"/>
    </source>
</evidence>
<dbReference type="EMBL" id="AUWU02000035">
    <property type="protein sequence ID" value="KAH0569294.1"/>
    <property type="molecule type" value="Genomic_DNA"/>
</dbReference>
<accession>A0A9P8LIR8</accession>
<keyword evidence="3" id="KW-1185">Reference proteome</keyword>
<organism evidence="2 3">
    <name type="scientific">Spironucleus salmonicida</name>
    <dbReference type="NCBI Taxonomy" id="348837"/>
    <lineage>
        <taxon>Eukaryota</taxon>
        <taxon>Metamonada</taxon>
        <taxon>Diplomonadida</taxon>
        <taxon>Hexamitidae</taxon>
        <taxon>Hexamitinae</taxon>
        <taxon>Spironucleus</taxon>
    </lineage>
</organism>
<reference evidence="2 3" key="1">
    <citation type="journal article" date="2014" name="PLoS Genet.">
        <title>The Genome of Spironucleus salmonicida Highlights a Fish Pathogen Adapted to Fluctuating Environments.</title>
        <authorList>
            <person name="Xu F."/>
            <person name="Jerlstrom-Hultqvist J."/>
            <person name="Einarsson E."/>
            <person name="Astvaldsson A."/>
            <person name="Svard S.G."/>
            <person name="Andersson J.O."/>
        </authorList>
    </citation>
    <scope>NUCLEOTIDE SEQUENCE [LARGE SCALE GENOMIC DNA]</scope>
    <source>
        <strain evidence="2 3">ATCC 50377</strain>
    </source>
</reference>
<comment type="caution">
    <text evidence="2">The sequence shown here is derived from an EMBL/GenBank/DDBJ whole genome shotgun (WGS) entry which is preliminary data.</text>
</comment>
<feature type="region of interest" description="Disordered" evidence="1">
    <location>
        <begin position="1"/>
        <end position="20"/>
    </location>
</feature>
<gene>
    <name evidence="2" type="ORF">SS50377_28839</name>
</gene>
<proteinExistence type="predicted"/>
<dbReference type="GeneID" id="94302862"/>
<evidence type="ECO:0000256" key="1">
    <source>
        <dbReference type="SAM" id="MobiDB-lite"/>
    </source>
</evidence>
<protein>
    <submittedName>
        <fullName evidence="2">Uncharacterized protein</fullName>
    </submittedName>
</protein>
<feature type="compositionally biased region" description="Polar residues" evidence="1">
    <location>
        <begin position="1"/>
        <end position="17"/>
    </location>
</feature>
<dbReference type="RefSeq" id="XP_067760067.1">
    <property type="nucleotide sequence ID" value="XM_067912593.1"/>
</dbReference>
<sequence>MPCEISNTHESNTSLQTEKAKAAKTVRCSESTCLGSSSTSRWMISCSSVSMAREDFQCQPEQLRMRQAAALASRGRNVLLSPRASLYAVPRITLLHIRSAFKARLELCEVP</sequence>
<evidence type="ECO:0000313" key="3">
    <source>
        <dbReference type="Proteomes" id="UP000018208"/>
    </source>
</evidence>
<dbReference type="KEGG" id="ssao:94302862"/>